<dbReference type="Proteomes" id="UP000789920">
    <property type="component" value="Unassembled WGS sequence"/>
</dbReference>
<keyword evidence="2" id="KW-1185">Reference proteome</keyword>
<organism evidence="1 2">
    <name type="scientific">Racocetra persica</name>
    <dbReference type="NCBI Taxonomy" id="160502"/>
    <lineage>
        <taxon>Eukaryota</taxon>
        <taxon>Fungi</taxon>
        <taxon>Fungi incertae sedis</taxon>
        <taxon>Mucoromycota</taxon>
        <taxon>Glomeromycotina</taxon>
        <taxon>Glomeromycetes</taxon>
        <taxon>Diversisporales</taxon>
        <taxon>Gigasporaceae</taxon>
        <taxon>Racocetra</taxon>
    </lineage>
</organism>
<accession>A0ACA9KFQ1</accession>
<dbReference type="EMBL" id="CAJVQC010000453">
    <property type="protein sequence ID" value="CAG8471079.1"/>
    <property type="molecule type" value="Genomic_DNA"/>
</dbReference>
<comment type="caution">
    <text evidence="1">The sequence shown here is derived from an EMBL/GenBank/DDBJ whole genome shotgun (WGS) entry which is preliminary data.</text>
</comment>
<proteinExistence type="predicted"/>
<sequence length="197" mass="22108">MVTIEILEEDSDQDLRIIEKIYLGVKKGTEETPEIIINMIEADLEIIINMIEAETTSTNHWDILLNNTSIREALANYLQGDSNIINRVHSNRLQTISVKYQTTIYNKLFMAIIDSGAAISIITQQAAKEIRLEINTSSNSLISFVLGKQVRSLGIIKDVSVEIAGITIHISIEVVPATTYSLILRNDWSCKVKAQYD</sequence>
<evidence type="ECO:0000313" key="1">
    <source>
        <dbReference type="EMBL" id="CAG8471079.1"/>
    </source>
</evidence>
<evidence type="ECO:0000313" key="2">
    <source>
        <dbReference type="Proteomes" id="UP000789920"/>
    </source>
</evidence>
<gene>
    <name evidence="1" type="ORF">RPERSI_LOCUS583</name>
</gene>
<reference evidence="1" key="1">
    <citation type="submission" date="2021-06" db="EMBL/GenBank/DDBJ databases">
        <authorList>
            <person name="Kallberg Y."/>
            <person name="Tangrot J."/>
            <person name="Rosling A."/>
        </authorList>
    </citation>
    <scope>NUCLEOTIDE SEQUENCE</scope>
    <source>
        <strain evidence="1">MA461A</strain>
    </source>
</reference>
<protein>
    <submittedName>
        <fullName evidence="1">13534_t:CDS:1</fullName>
    </submittedName>
</protein>
<name>A0ACA9KFQ1_9GLOM</name>